<dbReference type="Proteomes" id="UP000663859">
    <property type="component" value="Unassembled WGS sequence"/>
</dbReference>
<protein>
    <submittedName>
        <fullName evidence="1">Uncharacterized protein</fullName>
    </submittedName>
</protein>
<proteinExistence type="predicted"/>
<dbReference type="AlphaFoldDB" id="A0A8J2BJL1"/>
<evidence type="ECO:0000313" key="2">
    <source>
        <dbReference type="Proteomes" id="UP000663859"/>
    </source>
</evidence>
<keyword evidence="2" id="KW-1185">Reference proteome</keyword>
<comment type="caution">
    <text evidence="1">The sequence shown here is derived from an EMBL/GenBank/DDBJ whole genome shotgun (WGS) entry which is preliminary data.</text>
</comment>
<reference evidence="1" key="1">
    <citation type="submission" date="2021-02" db="EMBL/GenBank/DDBJ databases">
        <authorList>
            <person name="Cremers G."/>
            <person name="Picone N."/>
        </authorList>
    </citation>
    <scope>NUCLEOTIDE SEQUENCE</scope>
    <source>
        <strain evidence="1">PQ17</strain>
    </source>
</reference>
<accession>A0A8J2BJL1</accession>
<evidence type="ECO:0000313" key="1">
    <source>
        <dbReference type="EMBL" id="CAF0692972.1"/>
    </source>
</evidence>
<name>A0A8J2BJL1_9BACT</name>
<sequence length="46" mass="5252">MKVNRIPIYQNQGNLWMGYSQALEAILNRGTAGYRTLQKTLPQTGR</sequence>
<dbReference type="EMBL" id="CAJNOB010000005">
    <property type="protein sequence ID" value="CAF0692972.1"/>
    <property type="molecule type" value="Genomic_DNA"/>
</dbReference>
<gene>
    <name evidence="1" type="ORF">MPNT_130028</name>
</gene>
<organism evidence="1 2">
    <name type="scientific">Candidatus Methylacidithermus pantelleriae</name>
    <dbReference type="NCBI Taxonomy" id="2744239"/>
    <lineage>
        <taxon>Bacteria</taxon>
        <taxon>Pseudomonadati</taxon>
        <taxon>Verrucomicrobiota</taxon>
        <taxon>Methylacidiphilae</taxon>
        <taxon>Methylacidiphilales</taxon>
        <taxon>Methylacidiphilaceae</taxon>
        <taxon>Candidatus Methylacidithermus</taxon>
    </lineage>
</organism>